<keyword evidence="3" id="KW-1185">Reference proteome</keyword>
<evidence type="ECO:0008006" key="4">
    <source>
        <dbReference type="Google" id="ProtNLM"/>
    </source>
</evidence>
<dbReference type="OrthoDB" id="128043at2"/>
<dbReference type="RefSeq" id="WP_147648313.1">
    <property type="nucleotide sequence ID" value="NZ_CP042806.1"/>
</dbReference>
<dbReference type="AlphaFoldDB" id="A0A5B9EBV1"/>
<evidence type="ECO:0000256" key="1">
    <source>
        <dbReference type="SAM" id="SignalP"/>
    </source>
</evidence>
<name>A0A5B9EBV1_9BACT</name>
<dbReference type="KEGG" id="talb:FTW19_14575"/>
<evidence type="ECO:0000313" key="3">
    <source>
        <dbReference type="Proteomes" id="UP000321820"/>
    </source>
</evidence>
<protein>
    <recommendedName>
        <fullName evidence="4">Secreted protein</fullName>
    </recommendedName>
</protein>
<organism evidence="2 3">
    <name type="scientific">Terriglobus albidus</name>
    <dbReference type="NCBI Taxonomy" id="1592106"/>
    <lineage>
        <taxon>Bacteria</taxon>
        <taxon>Pseudomonadati</taxon>
        <taxon>Acidobacteriota</taxon>
        <taxon>Terriglobia</taxon>
        <taxon>Terriglobales</taxon>
        <taxon>Acidobacteriaceae</taxon>
        <taxon>Terriglobus</taxon>
    </lineage>
</organism>
<feature type="chain" id="PRO_5023006270" description="Secreted protein" evidence="1">
    <location>
        <begin position="22"/>
        <end position="276"/>
    </location>
</feature>
<sequence>MRVTVVAFLLSLAVCSAPSRAETLKGVSALQGEVAQTDGYLKATSAGSPLEQKLDFWMTPPKSQMPIKQYQVEMTQKLHVVLVSDDFKTFLHIHPQLSPTGHFLITQKFPRAALYHVYADGEPNKLNHQVFRFELPIGQTASASRKLPSTGMGVQVGPYEVDLSTVRLHAGRMEMIDVEILKDGKPAKDLHPYLGVPAHAVFLSDRDLSYVHVHPMAMDGDMDMSKPTPEMPDSASSPGELMLHVAIKEAGTYKLWLQFRGAGNQLYIAEFTMLAS</sequence>
<proteinExistence type="predicted"/>
<dbReference type="EMBL" id="CP042806">
    <property type="protein sequence ID" value="QEE29114.1"/>
    <property type="molecule type" value="Genomic_DNA"/>
</dbReference>
<keyword evidence="1" id="KW-0732">Signal</keyword>
<dbReference type="Proteomes" id="UP000321820">
    <property type="component" value="Chromosome"/>
</dbReference>
<gene>
    <name evidence="2" type="ORF">FTW19_14575</name>
</gene>
<feature type="signal peptide" evidence="1">
    <location>
        <begin position="1"/>
        <end position="21"/>
    </location>
</feature>
<accession>A0A5B9EBV1</accession>
<reference evidence="2 3" key="1">
    <citation type="submission" date="2019-08" db="EMBL/GenBank/DDBJ databases">
        <title>Complete genome sequence of Terriglobus albidus strain ORNL.</title>
        <authorList>
            <person name="Podar M."/>
        </authorList>
    </citation>
    <scope>NUCLEOTIDE SEQUENCE [LARGE SCALE GENOMIC DNA]</scope>
    <source>
        <strain evidence="2 3">ORNL</strain>
    </source>
</reference>
<evidence type="ECO:0000313" key="2">
    <source>
        <dbReference type="EMBL" id="QEE29114.1"/>
    </source>
</evidence>